<dbReference type="EMBL" id="CP002902">
    <property type="protein sequence ID" value="AEJ43050.1"/>
    <property type="molecule type" value="Genomic_DNA"/>
</dbReference>
<dbReference type="Proteomes" id="UP000000292">
    <property type="component" value="Chromosome"/>
</dbReference>
<dbReference type="KEGG" id="aad:TC41_1101"/>
<proteinExistence type="predicted"/>
<accession>F8IGF4</accession>
<evidence type="ECO:0000256" key="1">
    <source>
        <dbReference type="SAM" id="Phobius"/>
    </source>
</evidence>
<dbReference type="HOGENOM" id="CLU_3113798_0_0_9"/>
<dbReference type="PATRIC" id="fig|1048834.4.peg.1049"/>
<dbReference type="STRING" id="1048834.TC41_1101"/>
<keyword evidence="1" id="KW-0472">Membrane</keyword>
<dbReference type="AlphaFoldDB" id="F8IGF4"/>
<feature type="transmembrane region" description="Helical" evidence="1">
    <location>
        <begin position="20"/>
        <end position="44"/>
    </location>
</feature>
<organism evidence="2 3">
    <name type="scientific">Alicyclobacillus acidocaldarius (strain Tc-4-1)</name>
    <name type="common">Bacillus acidocaldarius</name>
    <dbReference type="NCBI Taxonomy" id="1048834"/>
    <lineage>
        <taxon>Bacteria</taxon>
        <taxon>Bacillati</taxon>
        <taxon>Bacillota</taxon>
        <taxon>Bacilli</taxon>
        <taxon>Bacillales</taxon>
        <taxon>Alicyclobacillaceae</taxon>
        <taxon>Alicyclobacillus</taxon>
    </lineage>
</organism>
<reference evidence="2 3" key="1">
    <citation type="journal article" date="2011" name="J. Bacteriol.">
        <title>Complete Genome Sequence of Alicyclobacillus acidocaldarius Strain Tc-4-1.</title>
        <authorList>
            <person name="Chen Y."/>
            <person name="He Y."/>
            <person name="Zhang B."/>
            <person name="Yang J."/>
            <person name="Li W."/>
            <person name="Dong Z."/>
            <person name="Hu S."/>
        </authorList>
    </citation>
    <scope>NUCLEOTIDE SEQUENCE [LARGE SCALE GENOMIC DNA]</scope>
    <source>
        <strain evidence="2 3">Tc-4-1</strain>
    </source>
</reference>
<keyword evidence="1" id="KW-1133">Transmembrane helix</keyword>
<evidence type="ECO:0000313" key="2">
    <source>
        <dbReference type="EMBL" id="AEJ43050.1"/>
    </source>
</evidence>
<evidence type="ECO:0000313" key="3">
    <source>
        <dbReference type="Proteomes" id="UP000000292"/>
    </source>
</evidence>
<protein>
    <submittedName>
        <fullName evidence="2">Uncharacterized protein</fullName>
    </submittedName>
</protein>
<sequence length="50" mass="5642">MPAEAPCQARPRQRIAQEILYILGFDVSTVLTQYHFGMSGYLVLNPVFAK</sequence>
<gene>
    <name evidence="2" type="ordered locus">TC41_1101</name>
</gene>
<reference evidence="3" key="2">
    <citation type="submission" date="2011-06" db="EMBL/GenBank/DDBJ databases">
        <title>The complete genome sequence of Alicyclobacillus acidocaldarius sp. Tc-4-1.</title>
        <authorList>
            <person name="Chen Y."/>
            <person name="He Y."/>
            <person name="Dong Z."/>
            <person name="Hu S."/>
        </authorList>
    </citation>
    <scope>NUCLEOTIDE SEQUENCE [LARGE SCALE GENOMIC DNA]</scope>
    <source>
        <strain evidence="3">Tc-4-1</strain>
    </source>
</reference>
<name>F8IGF4_ALIAT</name>
<keyword evidence="1" id="KW-0812">Transmembrane</keyword>